<dbReference type="AlphaFoldDB" id="A0A378Y903"/>
<dbReference type="Proteomes" id="UP000255467">
    <property type="component" value="Unassembled WGS sequence"/>
</dbReference>
<feature type="chain" id="PRO_5016879381" evidence="1">
    <location>
        <begin position="30"/>
        <end position="108"/>
    </location>
</feature>
<keyword evidence="1" id="KW-0732">Signal</keyword>
<evidence type="ECO:0000313" key="3">
    <source>
        <dbReference type="Proteomes" id="UP000255467"/>
    </source>
</evidence>
<proteinExistence type="predicted"/>
<feature type="signal peptide" evidence="1">
    <location>
        <begin position="1"/>
        <end position="29"/>
    </location>
</feature>
<reference evidence="2 3" key="1">
    <citation type="submission" date="2018-06" db="EMBL/GenBank/DDBJ databases">
        <authorList>
            <consortium name="Pathogen Informatics"/>
            <person name="Doyle S."/>
        </authorList>
    </citation>
    <scope>NUCLEOTIDE SEQUENCE [LARGE SCALE GENOMIC DNA]</scope>
    <source>
        <strain evidence="2 3">NCTC1934</strain>
    </source>
</reference>
<sequence>MNPRMIKKTFAAAALAAGALLALAPGAGAELPPEYSDRTADFVPFDSPAALDAAKNGKLLIISPYGTSRMIACKGEGMDVYDCAQDDDFGGIWLEPIDTPLGKAWTSF</sequence>
<name>A0A378Y903_9NOCA</name>
<dbReference type="STRING" id="1406858.GCA_000710895_05589"/>
<keyword evidence="3" id="KW-1185">Reference proteome</keyword>
<protein>
    <submittedName>
        <fullName evidence="2">Uncharacterized protein</fullName>
    </submittedName>
</protein>
<gene>
    <name evidence="2" type="ORF">NCTC1934_01153</name>
</gene>
<organism evidence="2 3">
    <name type="scientific">Nocardia otitidiscaviarum</name>
    <dbReference type="NCBI Taxonomy" id="1823"/>
    <lineage>
        <taxon>Bacteria</taxon>
        <taxon>Bacillati</taxon>
        <taxon>Actinomycetota</taxon>
        <taxon>Actinomycetes</taxon>
        <taxon>Mycobacteriales</taxon>
        <taxon>Nocardiaceae</taxon>
        <taxon>Nocardia</taxon>
    </lineage>
</organism>
<evidence type="ECO:0000313" key="2">
    <source>
        <dbReference type="EMBL" id="SUA73706.1"/>
    </source>
</evidence>
<evidence type="ECO:0000256" key="1">
    <source>
        <dbReference type="SAM" id="SignalP"/>
    </source>
</evidence>
<dbReference type="EMBL" id="UGRY01000002">
    <property type="protein sequence ID" value="SUA73706.1"/>
    <property type="molecule type" value="Genomic_DNA"/>
</dbReference>
<accession>A0A378Y903</accession>